<dbReference type="Proteomes" id="UP000673447">
    <property type="component" value="Unassembled WGS sequence"/>
</dbReference>
<dbReference type="EMBL" id="JAGKTC010000002">
    <property type="protein sequence ID" value="MBP3984663.1"/>
    <property type="molecule type" value="Genomic_DNA"/>
</dbReference>
<reference evidence="1" key="2">
    <citation type="submission" date="2021-03" db="EMBL/GenBank/DDBJ databases">
        <authorList>
            <person name="Cao W."/>
        </authorList>
    </citation>
    <scope>NUCLEOTIDE SEQUENCE</scope>
    <source>
        <strain evidence="1">110414</strain>
    </source>
</reference>
<sequence>MTLNRLLFAGLLLGLLGWWFSPYSPRPVHAPTGVAGNSFCPPPPQVAAGAPPLQSDVPASLRPFALQAATLTPLAGFSVDARVLSREDYSWDREAKLSPTDLALGWGRMADDDALSRLSLSQSVRFFSYSWEDQPPLDPAEIVRSASNMHMIPADDTVARALADVRKDDRVRIDGWLVQADAGDGWRWRSSLSRDDSGAGACEVVYVCSISRQGMR</sequence>
<proteinExistence type="predicted"/>
<name>A0A941AX13_9GAMM</name>
<keyword evidence="2" id="KW-1185">Reference proteome</keyword>
<protein>
    <submittedName>
        <fullName evidence="1">Uncharacterized protein</fullName>
    </submittedName>
</protein>
<accession>A0A941AX13</accession>
<reference evidence="1" key="1">
    <citation type="journal article" date="2016" name="Int. J. Syst. Evol. Microbiol.">
        <title>Pseudoxanthomonas helianthi sp. nov., isolated from roots of Jerusalem artichoke (Helianthus tuberosus).</title>
        <authorList>
            <person name="Kittiwongwattana C."/>
            <person name="Thawai C."/>
        </authorList>
    </citation>
    <scope>NUCLEOTIDE SEQUENCE</scope>
    <source>
        <strain evidence="1">110414</strain>
    </source>
</reference>
<organism evidence="1 2">
    <name type="scientific">Pseudoxanthomonas helianthi</name>
    <dbReference type="NCBI Taxonomy" id="1453541"/>
    <lineage>
        <taxon>Bacteria</taxon>
        <taxon>Pseudomonadati</taxon>
        <taxon>Pseudomonadota</taxon>
        <taxon>Gammaproteobacteria</taxon>
        <taxon>Lysobacterales</taxon>
        <taxon>Lysobacteraceae</taxon>
        <taxon>Pseudoxanthomonas</taxon>
    </lineage>
</organism>
<comment type="caution">
    <text evidence="1">The sequence shown here is derived from an EMBL/GenBank/DDBJ whole genome shotgun (WGS) entry which is preliminary data.</text>
</comment>
<dbReference type="AlphaFoldDB" id="A0A941AX13"/>
<dbReference type="RefSeq" id="WP_210536529.1">
    <property type="nucleotide sequence ID" value="NZ_JAGKTC010000002.1"/>
</dbReference>
<evidence type="ECO:0000313" key="1">
    <source>
        <dbReference type="EMBL" id="MBP3984663.1"/>
    </source>
</evidence>
<gene>
    <name evidence="1" type="ORF">J5837_09555</name>
</gene>
<evidence type="ECO:0000313" key="2">
    <source>
        <dbReference type="Proteomes" id="UP000673447"/>
    </source>
</evidence>